<feature type="binding site" description="covalent" evidence="9">
    <location>
        <position position="60"/>
    </location>
    <ligand>
        <name>heme c</name>
        <dbReference type="ChEBI" id="CHEBI:61717"/>
        <label>1</label>
    </ligand>
</feature>
<dbReference type="PANTHER" id="PTHR35008">
    <property type="entry name" value="BLL4482 PROTEIN-RELATED"/>
    <property type="match status" value="1"/>
</dbReference>
<keyword evidence="7 10" id="KW-0408">Iron</keyword>
<evidence type="ECO:0000256" key="5">
    <source>
        <dbReference type="ARBA" id="ARBA00022729"/>
    </source>
</evidence>
<dbReference type="RefSeq" id="WP_129833148.1">
    <property type="nucleotide sequence ID" value="NZ_CP035704.1"/>
</dbReference>
<proteinExistence type="predicted"/>
<dbReference type="AlphaFoldDB" id="A0A411HJV8"/>
<evidence type="ECO:0000259" key="11">
    <source>
        <dbReference type="PROSITE" id="PS51007"/>
    </source>
</evidence>
<keyword evidence="6" id="KW-0677">Repeat</keyword>
<evidence type="ECO:0000256" key="3">
    <source>
        <dbReference type="ARBA" id="ARBA00022617"/>
    </source>
</evidence>
<dbReference type="GO" id="GO:0020037">
    <property type="term" value="F:heme binding"/>
    <property type="evidence" value="ECO:0007669"/>
    <property type="project" value="InterPro"/>
</dbReference>
<dbReference type="Proteomes" id="UP000291562">
    <property type="component" value="Chromosome"/>
</dbReference>
<dbReference type="InterPro" id="IPR051459">
    <property type="entry name" value="Cytochrome_c-type_DH"/>
</dbReference>
<keyword evidence="2" id="KW-1003">Cell membrane</keyword>
<feature type="binding site" description="axial binding residue" evidence="10">
    <location>
        <position position="207"/>
    </location>
    <ligand>
        <name>heme c</name>
        <dbReference type="ChEBI" id="CHEBI:61717"/>
        <label>2</label>
    </ligand>
    <ligandPart>
        <name>Fe</name>
        <dbReference type="ChEBI" id="CHEBI:18248"/>
    </ligandPart>
</feature>
<reference evidence="12 13" key="1">
    <citation type="submission" date="2019-01" db="EMBL/GenBank/DDBJ databases">
        <title>Pseudolysobacter antarctica gen. nov., sp. nov., isolated from Fildes Peninsula, Antarctica.</title>
        <authorList>
            <person name="Wei Z."/>
            <person name="Peng F."/>
        </authorList>
    </citation>
    <scope>NUCLEOTIDE SEQUENCE [LARGE SCALE GENOMIC DNA]</scope>
    <source>
        <strain evidence="12 13">AQ6-296</strain>
    </source>
</reference>
<dbReference type="PIRSF" id="PIRSF000018">
    <property type="entry name" value="Mb_ADH_cyt_c"/>
    <property type="match status" value="1"/>
</dbReference>
<feature type="binding site" description="axial binding residue" evidence="10">
    <location>
        <position position="339"/>
    </location>
    <ligand>
        <name>heme c</name>
        <dbReference type="ChEBI" id="CHEBI:61717"/>
        <label>3</label>
    </ligand>
    <ligandPart>
        <name>Fe</name>
        <dbReference type="ChEBI" id="CHEBI:18248"/>
    </ligandPart>
</feature>
<gene>
    <name evidence="12" type="ORF">ELE36_10685</name>
</gene>
<dbReference type="GO" id="GO:0005886">
    <property type="term" value="C:plasma membrane"/>
    <property type="evidence" value="ECO:0007669"/>
    <property type="project" value="UniProtKB-SubCell"/>
</dbReference>
<feature type="domain" description="Cytochrome c" evidence="11">
    <location>
        <begin position="188"/>
        <end position="296"/>
    </location>
</feature>
<dbReference type="InterPro" id="IPR014353">
    <property type="entry name" value="Membr-bd_ADH_cyt_c"/>
</dbReference>
<dbReference type="OrthoDB" id="9811281at2"/>
<accession>A0A411HJV8</accession>
<dbReference type="GO" id="GO:0005506">
    <property type="term" value="F:iron ion binding"/>
    <property type="evidence" value="ECO:0007669"/>
    <property type="project" value="InterPro"/>
</dbReference>
<dbReference type="KEGG" id="xbc:ELE36_10685"/>
<sequence>MVRRLFKGLLALVVIGVVGIFVLAWRPALDPIDPVAAAQFPADLIAKGEVLAGAGNCLSCHTAGAGKLYAGGVGFDSGFGKIFSTNITPDPDTGIGRWSEAAFARAMHEGVMRDGSQMFPAFPYDHFTKVRDEDIHALYAFLMTRQAVAAAAIPNQLPFPLSVRALQAGWKLLFFSKGVYQPDASKSEEWNRGAYLAEGLGHCASCHTPRNSLGAEKSGAAYAGAAIEGWFAPALSAANTSPMPWTADELFVYLRSGATALHGTAAGSMSEVVHDSLAKLGDNDVHAIATYFADINNSAARVGSADQSLVKAMNLAHRDVRDDSADGASLYVAACASCHYNGGTTPLAVRPELALNSAISGPDPANLIHVILEGISKKDGMPVVFMPGFANTFDDAEVATLAAYLRRTRSDQPEWKDLPQTVAKIRKHGS</sequence>
<evidence type="ECO:0000256" key="6">
    <source>
        <dbReference type="ARBA" id="ARBA00022737"/>
    </source>
</evidence>
<protein>
    <submittedName>
        <fullName evidence="12">C-type cytochrome</fullName>
    </submittedName>
</protein>
<comment type="cofactor">
    <cofactor evidence="9">
        <name>heme c</name>
        <dbReference type="ChEBI" id="CHEBI:61717"/>
    </cofactor>
    <text evidence="9">Binds 3 heme c groups covalently per subunit.</text>
</comment>
<dbReference type="PANTHER" id="PTHR35008:SF8">
    <property type="entry name" value="ALCOHOL DEHYDROGENASE CYTOCHROME C SUBUNIT"/>
    <property type="match status" value="1"/>
</dbReference>
<dbReference type="GO" id="GO:0016614">
    <property type="term" value="F:oxidoreductase activity, acting on CH-OH group of donors"/>
    <property type="evidence" value="ECO:0007669"/>
    <property type="project" value="InterPro"/>
</dbReference>
<feature type="binding site" description="covalent" evidence="9">
    <location>
        <position position="338"/>
    </location>
    <ligand>
        <name>heme c</name>
        <dbReference type="ChEBI" id="CHEBI:61717"/>
        <label>3</label>
    </ligand>
</feature>
<comment type="subcellular location">
    <subcellularLocation>
        <location evidence="1">Cell membrane</location>
    </subcellularLocation>
</comment>
<dbReference type="InterPro" id="IPR009056">
    <property type="entry name" value="Cyt_c-like_dom"/>
</dbReference>
<dbReference type="InterPro" id="IPR036909">
    <property type="entry name" value="Cyt_c-like_dom_sf"/>
</dbReference>
<evidence type="ECO:0000256" key="1">
    <source>
        <dbReference type="ARBA" id="ARBA00004236"/>
    </source>
</evidence>
<feature type="binding site" description="axial binding residue" evidence="10">
    <location>
        <position position="61"/>
    </location>
    <ligand>
        <name>heme c</name>
        <dbReference type="ChEBI" id="CHEBI:61717"/>
        <label>1</label>
    </ligand>
    <ligandPart>
        <name>Fe</name>
        <dbReference type="ChEBI" id="CHEBI:18248"/>
    </ligandPart>
</feature>
<evidence type="ECO:0000256" key="10">
    <source>
        <dbReference type="PIRSR" id="PIRSR000018-51"/>
    </source>
</evidence>
<feature type="binding site" description="covalent" evidence="9">
    <location>
        <position position="57"/>
    </location>
    <ligand>
        <name>heme c</name>
        <dbReference type="ChEBI" id="CHEBI:61717"/>
        <label>1</label>
    </ligand>
</feature>
<evidence type="ECO:0000313" key="12">
    <source>
        <dbReference type="EMBL" id="QBB70783.1"/>
    </source>
</evidence>
<dbReference type="SUPFAM" id="SSF46626">
    <property type="entry name" value="Cytochrome c"/>
    <property type="match status" value="3"/>
</dbReference>
<organism evidence="12 13">
    <name type="scientific">Pseudolysobacter antarcticus</name>
    <dbReference type="NCBI Taxonomy" id="2511995"/>
    <lineage>
        <taxon>Bacteria</taxon>
        <taxon>Pseudomonadati</taxon>
        <taxon>Pseudomonadota</taxon>
        <taxon>Gammaproteobacteria</taxon>
        <taxon>Lysobacterales</taxon>
        <taxon>Rhodanobacteraceae</taxon>
        <taxon>Pseudolysobacter</taxon>
    </lineage>
</organism>
<keyword evidence="13" id="KW-1185">Reference proteome</keyword>
<evidence type="ECO:0000256" key="8">
    <source>
        <dbReference type="ARBA" id="ARBA00023136"/>
    </source>
</evidence>
<feature type="domain" description="Cytochrome c" evidence="11">
    <location>
        <begin position="322"/>
        <end position="409"/>
    </location>
</feature>
<feature type="binding site" description="covalent" evidence="9">
    <location>
        <position position="206"/>
    </location>
    <ligand>
        <name>heme c</name>
        <dbReference type="ChEBI" id="CHEBI:61717"/>
        <label>2</label>
    </ligand>
</feature>
<dbReference type="Pfam" id="PF00034">
    <property type="entry name" value="Cytochrom_C"/>
    <property type="match status" value="1"/>
</dbReference>
<dbReference type="Gene3D" id="1.10.760.10">
    <property type="entry name" value="Cytochrome c-like domain"/>
    <property type="match status" value="3"/>
</dbReference>
<feature type="binding site" description="covalent" evidence="9">
    <location>
        <position position="335"/>
    </location>
    <ligand>
        <name>heme c</name>
        <dbReference type="ChEBI" id="CHEBI:61717"/>
        <label>3</label>
    </ligand>
</feature>
<dbReference type="GO" id="GO:0009055">
    <property type="term" value="F:electron transfer activity"/>
    <property type="evidence" value="ECO:0007669"/>
    <property type="project" value="InterPro"/>
</dbReference>
<evidence type="ECO:0000313" key="13">
    <source>
        <dbReference type="Proteomes" id="UP000291562"/>
    </source>
</evidence>
<feature type="binding site" description="covalent" evidence="9">
    <location>
        <position position="203"/>
    </location>
    <ligand>
        <name>heme c</name>
        <dbReference type="ChEBI" id="CHEBI:61717"/>
        <label>2</label>
    </ligand>
</feature>
<dbReference type="EMBL" id="CP035704">
    <property type="protein sequence ID" value="QBB70783.1"/>
    <property type="molecule type" value="Genomic_DNA"/>
</dbReference>
<evidence type="ECO:0000256" key="2">
    <source>
        <dbReference type="ARBA" id="ARBA00022475"/>
    </source>
</evidence>
<dbReference type="Pfam" id="PF13442">
    <property type="entry name" value="Cytochrome_CBB3"/>
    <property type="match status" value="1"/>
</dbReference>
<evidence type="ECO:0000256" key="9">
    <source>
        <dbReference type="PIRSR" id="PIRSR000018-50"/>
    </source>
</evidence>
<evidence type="ECO:0000256" key="4">
    <source>
        <dbReference type="ARBA" id="ARBA00022723"/>
    </source>
</evidence>
<keyword evidence="4 10" id="KW-0479">Metal-binding</keyword>
<name>A0A411HJV8_9GAMM</name>
<keyword evidence="3 9" id="KW-0349">Heme</keyword>
<keyword evidence="5" id="KW-0732">Signal</keyword>
<evidence type="ECO:0000256" key="7">
    <source>
        <dbReference type="ARBA" id="ARBA00023004"/>
    </source>
</evidence>
<feature type="domain" description="Cytochrome c" evidence="11">
    <location>
        <begin position="43"/>
        <end position="146"/>
    </location>
</feature>
<dbReference type="PROSITE" id="PS51007">
    <property type="entry name" value="CYTC"/>
    <property type="match status" value="3"/>
</dbReference>
<keyword evidence="8" id="KW-0472">Membrane</keyword>